<organism evidence="1 2">
    <name type="scientific">Daphnia magna</name>
    <dbReference type="NCBI Taxonomy" id="35525"/>
    <lineage>
        <taxon>Eukaryota</taxon>
        <taxon>Metazoa</taxon>
        <taxon>Ecdysozoa</taxon>
        <taxon>Arthropoda</taxon>
        <taxon>Crustacea</taxon>
        <taxon>Branchiopoda</taxon>
        <taxon>Diplostraca</taxon>
        <taxon>Cladocera</taxon>
        <taxon>Anomopoda</taxon>
        <taxon>Daphniidae</taxon>
        <taxon>Daphnia</taxon>
    </lineage>
</organism>
<accession>A0A164Z7E0</accession>
<dbReference type="Proteomes" id="UP000076858">
    <property type="component" value="Unassembled WGS sequence"/>
</dbReference>
<sequence>MKQMPTRWRLALTLGCTGIGIRSHRRRWRRARIRTLFQVGQYVRNMGRFSLQATDHFPLFS</sequence>
<reference evidence="1 2" key="1">
    <citation type="submission" date="2016-03" db="EMBL/GenBank/DDBJ databases">
        <title>EvidentialGene: Evidence-directed Construction of Genes on Genomes.</title>
        <authorList>
            <person name="Gilbert D.G."/>
            <person name="Choi J.-H."/>
            <person name="Mockaitis K."/>
            <person name="Colbourne J."/>
            <person name="Pfrender M."/>
        </authorList>
    </citation>
    <scope>NUCLEOTIDE SEQUENCE [LARGE SCALE GENOMIC DNA]</scope>
    <source>
        <strain evidence="1 2">Xinb3</strain>
        <tissue evidence="1">Complete organism</tissue>
    </source>
</reference>
<protein>
    <submittedName>
        <fullName evidence="1">Uncharacterized protein</fullName>
    </submittedName>
</protein>
<proteinExistence type="predicted"/>
<evidence type="ECO:0000313" key="1">
    <source>
        <dbReference type="EMBL" id="KZS16033.1"/>
    </source>
</evidence>
<comment type="caution">
    <text evidence="1">The sequence shown here is derived from an EMBL/GenBank/DDBJ whole genome shotgun (WGS) entry which is preliminary data.</text>
</comment>
<dbReference type="EMBL" id="LRGB01000770">
    <property type="protein sequence ID" value="KZS16033.1"/>
    <property type="molecule type" value="Genomic_DNA"/>
</dbReference>
<evidence type="ECO:0000313" key="2">
    <source>
        <dbReference type="Proteomes" id="UP000076858"/>
    </source>
</evidence>
<gene>
    <name evidence="1" type="ORF">APZ42_018288</name>
</gene>
<dbReference type="AlphaFoldDB" id="A0A164Z7E0"/>
<name>A0A164Z7E0_9CRUS</name>
<keyword evidence="2" id="KW-1185">Reference proteome</keyword>